<dbReference type="Gene3D" id="3.30.40.10">
    <property type="entry name" value="Zinc/RING finger domain, C3HC4 (zinc finger)"/>
    <property type="match status" value="2"/>
</dbReference>
<dbReference type="InterPro" id="IPR002083">
    <property type="entry name" value="MATH/TRAF_dom"/>
</dbReference>
<evidence type="ECO:0000256" key="2">
    <source>
        <dbReference type="ARBA" id="ARBA00022490"/>
    </source>
</evidence>
<gene>
    <name evidence="10" type="ORF">KIK155_LOCUS20627</name>
    <name evidence="11" type="ORF">TOA249_LOCUS16836</name>
</gene>
<dbReference type="SUPFAM" id="SSF57850">
    <property type="entry name" value="RING/U-box"/>
    <property type="match status" value="1"/>
</dbReference>
<evidence type="ECO:0000259" key="8">
    <source>
        <dbReference type="PROSITE" id="PS50144"/>
    </source>
</evidence>
<evidence type="ECO:0000256" key="6">
    <source>
        <dbReference type="ARBA" id="ARBA00022833"/>
    </source>
</evidence>
<dbReference type="Gene3D" id="2.60.210.10">
    <property type="entry name" value="Apoptosis, Tumor Necrosis Factor Receptor Associated Protein 2, Chain A"/>
    <property type="match status" value="1"/>
</dbReference>
<name>A0A818MTQ5_9BILA</name>
<keyword evidence="2" id="KW-0963">Cytoplasm</keyword>
<feature type="domain" description="TRAF-type" evidence="9">
    <location>
        <begin position="294"/>
        <end position="328"/>
    </location>
</feature>
<evidence type="ECO:0000313" key="10">
    <source>
        <dbReference type="EMBL" id="CAF3594931.1"/>
    </source>
</evidence>
<accession>A0A818MTQ5</accession>
<proteinExistence type="predicted"/>
<sequence>MASVRKQFAIVDHNTCGLTSSSITCSKDQSLEHYPPITFEKYTYGIEIDKKQVDLPLENTSYPQDYDSSHSFSYSSENVVPKCLDITEKLISNVEQLYSNNPIVLDETMKKDVMKMKHESVYNEEGRNMFEKFAVPVGYTFEKNQHAILSSSDHKELSMPVSDGLAFDSMSSDVQRYYLCSSCQYVLIKPKFSTCGHRYCSHCIGKMIESQSPAICSRNNCGQMIKNDEIYPDFAVENDLKILTNIVCHNDTKGCSWKGSYALYKDHLQVCTFENLQREYCSKSITNRLLNEQHCEICPKVPVSCPLEKFGCNVQILRESIQDHIASSLIEHILLLADGVSSFINQSMSIADQPLSTISLPKLSIEKTNNECFENKSLNEDQINEQIRLQTYLRSQIKELTEEPCILISGVNVKLYEIELHKLQQQYALSRFLTDRETYLWHINNIQEIFQNAKQAPQSNDISTSFYTYRGGYKISLKLYINSHITAQDTYSSLHLTILRGPCDSYLNWPFDNPILICLYDNSAKQEHIFHTITPEKYNECFQQPKMNENPSVKILEFCPLSMIFSKDYGYIHQDKLIIKILVDSYMIRRRKRI</sequence>
<evidence type="ECO:0000313" key="12">
    <source>
        <dbReference type="Proteomes" id="UP000663865"/>
    </source>
</evidence>
<dbReference type="InterPro" id="IPR018957">
    <property type="entry name" value="Znf_C3HC4_RING-type"/>
</dbReference>
<dbReference type="InterPro" id="IPR017907">
    <property type="entry name" value="Znf_RING_CS"/>
</dbReference>
<dbReference type="GO" id="GO:0008270">
    <property type="term" value="F:zinc ion binding"/>
    <property type="evidence" value="ECO:0007669"/>
    <property type="project" value="UniProtKB-KW"/>
</dbReference>
<dbReference type="Proteomes" id="UP000663865">
    <property type="component" value="Unassembled WGS sequence"/>
</dbReference>
<dbReference type="AlphaFoldDB" id="A0A818MTQ5"/>
<dbReference type="PROSITE" id="PS50145">
    <property type="entry name" value="ZF_TRAF"/>
    <property type="match status" value="1"/>
</dbReference>
<dbReference type="EMBL" id="CAJNYV010003655">
    <property type="protein sequence ID" value="CAF3594931.1"/>
    <property type="molecule type" value="Genomic_DNA"/>
</dbReference>
<keyword evidence="6 7" id="KW-0862">Zinc</keyword>
<keyword evidence="4" id="KW-0677">Repeat</keyword>
<evidence type="ECO:0000256" key="7">
    <source>
        <dbReference type="PROSITE-ProRule" id="PRU00207"/>
    </source>
</evidence>
<feature type="zinc finger region" description="TRAF-type" evidence="7">
    <location>
        <begin position="294"/>
        <end position="328"/>
    </location>
</feature>
<keyword evidence="3 7" id="KW-0479">Metal-binding</keyword>
<dbReference type="InterPro" id="IPR049342">
    <property type="entry name" value="TRAF1-6_MATH_dom"/>
</dbReference>
<evidence type="ECO:0008006" key="13">
    <source>
        <dbReference type="Google" id="ProtNLM"/>
    </source>
</evidence>
<evidence type="ECO:0000259" key="9">
    <source>
        <dbReference type="PROSITE" id="PS50145"/>
    </source>
</evidence>
<feature type="domain" description="MATH" evidence="8">
    <location>
        <begin position="436"/>
        <end position="583"/>
    </location>
</feature>
<reference evidence="10" key="1">
    <citation type="submission" date="2021-02" db="EMBL/GenBank/DDBJ databases">
        <authorList>
            <person name="Nowell W R."/>
        </authorList>
    </citation>
    <scope>NUCLEOTIDE SEQUENCE</scope>
</reference>
<dbReference type="Proteomes" id="UP000663838">
    <property type="component" value="Unassembled WGS sequence"/>
</dbReference>
<evidence type="ECO:0000256" key="3">
    <source>
        <dbReference type="ARBA" id="ARBA00022723"/>
    </source>
</evidence>
<evidence type="ECO:0000256" key="1">
    <source>
        <dbReference type="ARBA" id="ARBA00004496"/>
    </source>
</evidence>
<dbReference type="InterPro" id="IPR008974">
    <property type="entry name" value="TRAF-like"/>
</dbReference>
<dbReference type="SUPFAM" id="SSF49599">
    <property type="entry name" value="TRAF domain-like"/>
    <property type="match status" value="2"/>
</dbReference>
<dbReference type="PROSITE" id="PS00518">
    <property type="entry name" value="ZF_RING_1"/>
    <property type="match status" value="1"/>
</dbReference>
<dbReference type="PANTHER" id="PTHR10131:SF151">
    <property type="entry name" value="TNF RECEPTOR ASSOCIATED FACTOR (TRAF) HOMOLOG"/>
    <property type="match status" value="1"/>
</dbReference>
<dbReference type="Pfam" id="PF21355">
    <property type="entry name" value="TRAF-mep_MATH"/>
    <property type="match status" value="1"/>
</dbReference>
<protein>
    <recommendedName>
        <fullName evidence="13">TNF receptor-associated factor 6</fullName>
    </recommendedName>
</protein>
<evidence type="ECO:0000256" key="5">
    <source>
        <dbReference type="ARBA" id="ARBA00022771"/>
    </source>
</evidence>
<dbReference type="GO" id="GO:0005737">
    <property type="term" value="C:cytoplasm"/>
    <property type="evidence" value="ECO:0007669"/>
    <property type="project" value="UniProtKB-SubCell"/>
</dbReference>
<organism evidence="10 12">
    <name type="scientific">Rotaria socialis</name>
    <dbReference type="NCBI Taxonomy" id="392032"/>
    <lineage>
        <taxon>Eukaryota</taxon>
        <taxon>Metazoa</taxon>
        <taxon>Spiralia</taxon>
        <taxon>Gnathifera</taxon>
        <taxon>Rotifera</taxon>
        <taxon>Eurotatoria</taxon>
        <taxon>Bdelloidea</taxon>
        <taxon>Philodinida</taxon>
        <taxon>Philodinidae</taxon>
        <taxon>Rotaria</taxon>
    </lineage>
</organism>
<dbReference type="Pfam" id="PF00097">
    <property type="entry name" value="zf-C3HC4"/>
    <property type="match status" value="1"/>
</dbReference>
<evidence type="ECO:0000313" key="11">
    <source>
        <dbReference type="EMBL" id="CAF4697448.1"/>
    </source>
</evidence>
<dbReference type="PROSITE" id="PS50144">
    <property type="entry name" value="MATH"/>
    <property type="match status" value="1"/>
</dbReference>
<evidence type="ECO:0000256" key="4">
    <source>
        <dbReference type="ARBA" id="ARBA00022737"/>
    </source>
</evidence>
<dbReference type="InterPro" id="IPR001293">
    <property type="entry name" value="Znf_TRAF"/>
</dbReference>
<dbReference type="InterPro" id="IPR013083">
    <property type="entry name" value="Znf_RING/FYVE/PHD"/>
</dbReference>
<dbReference type="EMBL" id="CAJOBS010001171">
    <property type="protein sequence ID" value="CAF4697448.1"/>
    <property type="molecule type" value="Genomic_DNA"/>
</dbReference>
<keyword evidence="5 7" id="KW-0863">Zinc-finger</keyword>
<comment type="caution">
    <text evidence="10">The sequence shown here is derived from an EMBL/GenBank/DDBJ whole genome shotgun (WGS) entry which is preliminary data.</text>
</comment>
<dbReference type="PANTHER" id="PTHR10131">
    <property type="entry name" value="TNF RECEPTOR ASSOCIATED FACTOR"/>
    <property type="match status" value="1"/>
</dbReference>
<comment type="subcellular location">
    <subcellularLocation>
        <location evidence="1">Cytoplasm</location>
    </subcellularLocation>
</comment>